<keyword evidence="2" id="KW-1185">Reference proteome</keyword>
<dbReference type="EMBL" id="JAWDJR010000014">
    <property type="protein sequence ID" value="KAK9962949.1"/>
    <property type="molecule type" value="Genomic_DNA"/>
</dbReference>
<gene>
    <name evidence="1" type="ORF">ABG768_006184</name>
</gene>
<feature type="non-terminal residue" evidence="1">
    <location>
        <position position="1"/>
    </location>
</feature>
<comment type="caution">
    <text evidence="1">The sequence shown here is derived from an EMBL/GenBank/DDBJ whole genome shotgun (WGS) entry which is preliminary data.</text>
</comment>
<accession>A0AAW1ZN97</accession>
<sequence>DTEMLISGLESVKELLTCDCHSVGQLWGRDQKEMPIMVYQDLTDSLSQHAKR</sequence>
<reference evidence="1 2" key="1">
    <citation type="submission" date="2024-05" db="EMBL/GenBank/DDBJ databases">
        <title>A high-quality chromosomal-level genome assembly of Topmouth culter (Culter alburnus).</title>
        <authorList>
            <person name="Zhao H."/>
        </authorList>
    </citation>
    <scope>NUCLEOTIDE SEQUENCE [LARGE SCALE GENOMIC DNA]</scope>
    <source>
        <strain evidence="1">CATC2023</strain>
        <tissue evidence="1">Muscle</tissue>
    </source>
</reference>
<protein>
    <submittedName>
        <fullName evidence="1">Uncharacterized protein</fullName>
    </submittedName>
</protein>
<dbReference type="AlphaFoldDB" id="A0AAW1ZN97"/>
<dbReference type="Proteomes" id="UP001479290">
    <property type="component" value="Unassembled WGS sequence"/>
</dbReference>
<evidence type="ECO:0000313" key="1">
    <source>
        <dbReference type="EMBL" id="KAK9962949.1"/>
    </source>
</evidence>
<evidence type="ECO:0000313" key="2">
    <source>
        <dbReference type="Proteomes" id="UP001479290"/>
    </source>
</evidence>
<organism evidence="1 2">
    <name type="scientific">Culter alburnus</name>
    <name type="common">Topmouth culter</name>
    <dbReference type="NCBI Taxonomy" id="194366"/>
    <lineage>
        <taxon>Eukaryota</taxon>
        <taxon>Metazoa</taxon>
        <taxon>Chordata</taxon>
        <taxon>Craniata</taxon>
        <taxon>Vertebrata</taxon>
        <taxon>Euteleostomi</taxon>
        <taxon>Actinopterygii</taxon>
        <taxon>Neopterygii</taxon>
        <taxon>Teleostei</taxon>
        <taxon>Ostariophysi</taxon>
        <taxon>Cypriniformes</taxon>
        <taxon>Xenocyprididae</taxon>
        <taxon>Xenocypridinae</taxon>
        <taxon>Culter</taxon>
    </lineage>
</organism>
<feature type="non-terminal residue" evidence="1">
    <location>
        <position position="52"/>
    </location>
</feature>
<proteinExistence type="predicted"/>
<name>A0AAW1ZN97_CULAL</name>